<accession>A0AAN6JEQ4</accession>
<dbReference type="AlphaFoldDB" id="A0AAN6JEQ4"/>
<evidence type="ECO:0000259" key="2">
    <source>
        <dbReference type="Pfam" id="PF04457"/>
    </source>
</evidence>
<organism evidence="3 4">
    <name type="scientific">Friedmanniomyces endolithicus</name>
    <dbReference type="NCBI Taxonomy" id="329885"/>
    <lineage>
        <taxon>Eukaryota</taxon>
        <taxon>Fungi</taxon>
        <taxon>Dikarya</taxon>
        <taxon>Ascomycota</taxon>
        <taxon>Pezizomycotina</taxon>
        <taxon>Dothideomycetes</taxon>
        <taxon>Dothideomycetidae</taxon>
        <taxon>Mycosphaerellales</taxon>
        <taxon>Teratosphaeriaceae</taxon>
        <taxon>Friedmanniomyces</taxon>
    </lineage>
</organism>
<feature type="compositionally biased region" description="Pro residues" evidence="1">
    <location>
        <begin position="626"/>
        <end position="647"/>
    </location>
</feature>
<dbReference type="InterPro" id="IPR040459">
    <property type="entry name" value="MJ1316"/>
</dbReference>
<evidence type="ECO:0000313" key="4">
    <source>
        <dbReference type="Proteomes" id="UP001168146"/>
    </source>
</evidence>
<sequence length="731" mass="81585">MAPLTAPNVDQTSMLANIHTLSLVLHAHYINFLDADWSTSAPHNMRPQRYLFPTSTLAADLWEPGEDIHLVCMTEDRKTTFWAIVTSELHLEKERGWTLTDGTMTLDWPLLGISGLRAAKLAGSALYLHYALLPPAFFLDLLPHYGIPEYRRKDTVAYMPKHVDLVRHGLHLTTALQTPPFATFPFLPTYRRLRRWAYALGLLGPKLGLLDGKTLLNLIFGACFGYLHHPTTTFPSHANFLESFFLQSASWLPAYSQALGATLHGETALLAALKQTCERLIAKGGPGGSSLACLALDRITPAIGFQSFLSSYDYFLVLTAETWGSAESTWRFIHHRFEDLVKRLVLRLHEVDEEGRKSTARAWSFLVMPMTDRVAWVGRRLEAEEVRELTVWLRAGYGGPEEEAAVVLRRQLKWEVALFGGVLEEAERAEEVKRAGRDWVEGVAKVGTVVTGSQKVEVRTRMGKKAVPAVVPVVTSSPRVNVDTPKGEGSETETPAKHEKKRKQRPKENTKPPRDPLPNSEDIEKSQTSGTRAPASQGPTPGDAVAEAYRDLIRRRDSLPSLTSLPQPNATDLSLTSLSISGATDESRAPIPSHMKRKKKTKIHLSKALPTTPSTTQQTPTQLSDPNPPTHSQPLPAPAPAPASPPTPLLPLPRILARLRWHPDYRCTRYEIGYRDRFLPELQWMPMEEWGRKATEEEDWIPGHRVMVIRAVGEGEGGVVWDRRGRGGESW</sequence>
<dbReference type="Pfam" id="PF04457">
    <property type="entry name" value="MJ1316"/>
    <property type="match status" value="1"/>
</dbReference>
<evidence type="ECO:0000256" key="1">
    <source>
        <dbReference type="SAM" id="MobiDB-lite"/>
    </source>
</evidence>
<feature type="region of interest" description="Disordered" evidence="1">
    <location>
        <begin position="584"/>
        <end position="647"/>
    </location>
</feature>
<protein>
    <recommendedName>
        <fullName evidence="2">MJ1316 RNA cyclic group end recognition domain-containing protein</fullName>
    </recommendedName>
</protein>
<feature type="compositionally biased region" description="Basic and acidic residues" evidence="1">
    <location>
        <begin position="485"/>
        <end position="497"/>
    </location>
</feature>
<gene>
    <name evidence="3" type="ORF">LTR82_000950</name>
</gene>
<feature type="compositionally biased region" description="Low complexity" evidence="1">
    <location>
        <begin position="609"/>
        <end position="624"/>
    </location>
</feature>
<feature type="region of interest" description="Disordered" evidence="1">
    <location>
        <begin position="477"/>
        <end position="543"/>
    </location>
</feature>
<proteinExistence type="predicted"/>
<feature type="compositionally biased region" description="Basic residues" evidence="1">
    <location>
        <begin position="594"/>
        <end position="605"/>
    </location>
</feature>
<feature type="domain" description="MJ1316 RNA cyclic group end recognition" evidence="2">
    <location>
        <begin position="653"/>
        <end position="723"/>
    </location>
</feature>
<dbReference type="Proteomes" id="UP001168146">
    <property type="component" value="Unassembled WGS sequence"/>
</dbReference>
<dbReference type="EMBL" id="JASUXU010000002">
    <property type="protein sequence ID" value="KAK0327435.1"/>
    <property type="molecule type" value="Genomic_DNA"/>
</dbReference>
<comment type="caution">
    <text evidence="3">The sequence shown here is derived from an EMBL/GenBank/DDBJ whole genome shotgun (WGS) entry which is preliminary data.</text>
</comment>
<evidence type="ECO:0000313" key="3">
    <source>
        <dbReference type="EMBL" id="KAK0327435.1"/>
    </source>
</evidence>
<reference evidence="3" key="1">
    <citation type="submission" date="2021-12" db="EMBL/GenBank/DDBJ databases">
        <title>Black yeast isolated from Biological Soil Crust.</title>
        <authorList>
            <person name="Kurbessoian T."/>
        </authorList>
    </citation>
    <scope>NUCLEOTIDE SEQUENCE</scope>
    <source>
        <strain evidence="3">CCFEE 5208</strain>
    </source>
</reference>
<name>A0AAN6JEQ4_9PEZI</name>